<accession>A0A4P6UQE1</accession>
<dbReference type="InterPro" id="IPR001185">
    <property type="entry name" value="MS_channel"/>
</dbReference>
<evidence type="ECO:0000256" key="4">
    <source>
        <dbReference type="ARBA" id="ARBA00022475"/>
    </source>
</evidence>
<dbReference type="Pfam" id="PF01741">
    <property type="entry name" value="MscL"/>
    <property type="match status" value="1"/>
</dbReference>
<evidence type="ECO:0000313" key="11">
    <source>
        <dbReference type="EMBL" id="QBK25184.1"/>
    </source>
</evidence>
<keyword evidence="6 10" id="KW-1133">Transmembrane helix</keyword>
<protein>
    <recommendedName>
        <fullName evidence="10">Large-conductance mechanosensitive channel</fullName>
    </recommendedName>
</protein>
<dbReference type="NCBIfam" id="NF001843">
    <property type="entry name" value="PRK00567.1-4"/>
    <property type="match status" value="1"/>
</dbReference>
<evidence type="ECO:0000256" key="7">
    <source>
        <dbReference type="ARBA" id="ARBA00023065"/>
    </source>
</evidence>
<dbReference type="HAMAP" id="MF_00115">
    <property type="entry name" value="MscL"/>
    <property type="match status" value="1"/>
</dbReference>
<comment type="function">
    <text evidence="10">Channel that opens in response to stretch forces in the membrane lipid bilayer. May participate in the regulation of osmotic pressure changes within the cell.</text>
</comment>
<dbReference type="EMBL" id="CP036528">
    <property type="protein sequence ID" value="QBK25184.1"/>
    <property type="molecule type" value="Genomic_DNA"/>
</dbReference>
<keyword evidence="8 10" id="KW-0472">Membrane</keyword>
<sequence length="132" mass="14860">MWKEFKDFAMKGNVIDLAIAVVIGAAFGKIVSSLVDNIIMPLIGILTGGIDFTKSFIWQVGDATVSFGVFLQSIIDFFIISFAIFMFIRLLNKLTKKKKEEVVEEEAAPELDTKEELLREIRDLLKAQNTNK</sequence>
<dbReference type="InterPro" id="IPR036019">
    <property type="entry name" value="MscL_channel"/>
</dbReference>
<dbReference type="PROSITE" id="PS01327">
    <property type="entry name" value="MSCL"/>
    <property type="match status" value="1"/>
</dbReference>
<evidence type="ECO:0000256" key="2">
    <source>
        <dbReference type="ARBA" id="ARBA00007254"/>
    </source>
</evidence>
<keyword evidence="3 10" id="KW-0813">Transport</keyword>
<name>A0A4P6UQE1_9BACL</name>
<dbReference type="InterPro" id="IPR037673">
    <property type="entry name" value="MSC/AndL"/>
</dbReference>
<evidence type="ECO:0000256" key="5">
    <source>
        <dbReference type="ARBA" id="ARBA00022692"/>
    </source>
</evidence>
<evidence type="ECO:0000256" key="8">
    <source>
        <dbReference type="ARBA" id="ARBA00023136"/>
    </source>
</evidence>
<evidence type="ECO:0000256" key="6">
    <source>
        <dbReference type="ARBA" id="ARBA00022989"/>
    </source>
</evidence>
<feature type="transmembrane region" description="Helical" evidence="10">
    <location>
        <begin position="12"/>
        <end position="31"/>
    </location>
</feature>
<gene>
    <name evidence="10 11" type="primary">mscL</name>
    <name evidence="11" type="ORF">DKZ56_04520</name>
</gene>
<evidence type="ECO:0000256" key="9">
    <source>
        <dbReference type="ARBA" id="ARBA00023303"/>
    </source>
</evidence>
<dbReference type="InterPro" id="IPR019823">
    <property type="entry name" value="Mechanosensitive_channel_CS"/>
</dbReference>
<evidence type="ECO:0000256" key="10">
    <source>
        <dbReference type="HAMAP-Rule" id="MF_00115"/>
    </source>
</evidence>
<evidence type="ECO:0000313" key="12">
    <source>
        <dbReference type="Proteomes" id="UP000291151"/>
    </source>
</evidence>
<comment type="subunit">
    <text evidence="10">Homopentamer.</text>
</comment>
<keyword evidence="4 10" id="KW-1003">Cell membrane</keyword>
<keyword evidence="7 10" id="KW-0406">Ion transport</keyword>
<reference evidence="11 12" key="1">
    <citation type="submission" date="2019-02" db="EMBL/GenBank/DDBJ databases">
        <title>Ureibacillus thermophilus.</title>
        <authorList>
            <person name="Sunny J.S."/>
            <person name="Natarajan A."/>
            <person name="Saleena L.M."/>
        </authorList>
    </citation>
    <scope>NUCLEOTIDE SEQUENCE [LARGE SCALE GENOMIC DNA]</scope>
    <source>
        <strain evidence="11 12">LM102</strain>
    </source>
</reference>
<dbReference type="RefSeq" id="WP_208651574.1">
    <property type="nucleotide sequence ID" value="NZ_CP036528.1"/>
</dbReference>
<dbReference type="Proteomes" id="UP000291151">
    <property type="component" value="Chromosome"/>
</dbReference>
<evidence type="ECO:0000256" key="3">
    <source>
        <dbReference type="ARBA" id="ARBA00022448"/>
    </source>
</evidence>
<comment type="subcellular location">
    <subcellularLocation>
        <location evidence="1 10">Cell membrane</location>
        <topology evidence="1 10">Multi-pass membrane protein</topology>
    </subcellularLocation>
</comment>
<dbReference type="AlphaFoldDB" id="A0A4P6UQE1"/>
<keyword evidence="5 10" id="KW-0812">Transmembrane</keyword>
<dbReference type="NCBIfam" id="TIGR00220">
    <property type="entry name" value="mscL"/>
    <property type="match status" value="1"/>
</dbReference>
<dbReference type="GO" id="GO:0005886">
    <property type="term" value="C:plasma membrane"/>
    <property type="evidence" value="ECO:0007669"/>
    <property type="project" value="UniProtKB-SubCell"/>
</dbReference>
<keyword evidence="12" id="KW-1185">Reference proteome</keyword>
<evidence type="ECO:0000256" key="1">
    <source>
        <dbReference type="ARBA" id="ARBA00004651"/>
    </source>
</evidence>
<feature type="transmembrane region" description="Helical" evidence="10">
    <location>
        <begin position="69"/>
        <end position="91"/>
    </location>
</feature>
<dbReference type="SUPFAM" id="SSF81330">
    <property type="entry name" value="Gated mechanosensitive channel"/>
    <property type="match status" value="1"/>
</dbReference>
<dbReference type="GO" id="GO:0008381">
    <property type="term" value="F:mechanosensitive monoatomic ion channel activity"/>
    <property type="evidence" value="ECO:0007669"/>
    <property type="project" value="UniProtKB-UniRule"/>
</dbReference>
<dbReference type="KEGG" id="uth:DKZ56_04520"/>
<proteinExistence type="inferred from homology"/>
<dbReference type="NCBIfam" id="NF010560">
    <property type="entry name" value="PRK13955.1"/>
    <property type="match status" value="1"/>
</dbReference>
<dbReference type="PANTHER" id="PTHR30266">
    <property type="entry name" value="MECHANOSENSITIVE CHANNEL MSCL"/>
    <property type="match status" value="1"/>
</dbReference>
<dbReference type="PRINTS" id="PR01264">
    <property type="entry name" value="MECHCHANNEL"/>
</dbReference>
<organism evidence="11 12">
    <name type="scientific">Ureibacillus thermophilus</name>
    <dbReference type="NCBI Taxonomy" id="367743"/>
    <lineage>
        <taxon>Bacteria</taxon>
        <taxon>Bacillati</taxon>
        <taxon>Bacillota</taxon>
        <taxon>Bacilli</taxon>
        <taxon>Bacillales</taxon>
        <taxon>Caryophanaceae</taxon>
        <taxon>Ureibacillus</taxon>
    </lineage>
</organism>
<keyword evidence="9 10" id="KW-0407">Ion channel</keyword>
<comment type="similarity">
    <text evidence="2 10">Belongs to the MscL family.</text>
</comment>
<dbReference type="PANTHER" id="PTHR30266:SF2">
    <property type="entry name" value="LARGE-CONDUCTANCE MECHANOSENSITIVE CHANNEL"/>
    <property type="match status" value="1"/>
</dbReference>
<dbReference type="Gene3D" id="1.10.1200.120">
    <property type="entry name" value="Large-conductance mechanosensitive channel, MscL, domain 1"/>
    <property type="match status" value="1"/>
</dbReference>